<feature type="transmembrane region" description="Helical" evidence="6">
    <location>
        <begin position="277"/>
        <end position="298"/>
    </location>
</feature>
<feature type="transmembrane region" description="Helical" evidence="6">
    <location>
        <begin position="190"/>
        <end position="209"/>
    </location>
</feature>
<organism evidence="7 8">
    <name type="scientific">Coniochaeta hoffmannii</name>
    <dbReference type="NCBI Taxonomy" id="91930"/>
    <lineage>
        <taxon>Eukaryota</taxon>
        <taxon>Fungi</taxon>
        <taxon>Dikarya</taxon>
        <taxon>Ascomycota</taxon>
        <taxon>Pezizomycotina</taxon>
        <taxon>Sordariomycetes</taxon>
        <taxon>Sordariomycetidae</taxon>
        <taxon>Coniochaetales</taxon>
        <taxon>Coniochaetaceae</taxon>
        <taxon>Coniochaeta</taxon>
    </lineage>
</organism>
<reference evidence="7" key="1">
    <citation type="submission" date="2022-07" db="EMBL/GenBank/DDBJ databases">
        <title>Fungi with potential for degradation of polypropylene.</title>
        <authorList>
            <person name="Gostincar C."/>
        </authorList>
    </citation>
    <scope>NUCLEOTIDE SEQUENCE</scope>
    <source>
        <strain evidence="7">EXF-13287</strain>
    </source>
</reference>
<proteinExistence type="predicted"/>
<feature type="compositionally biased region" description="Basic and acidic residues" evidence="5">
    <location>
        <begin position="627"/>
        <end position="636"/>
    </location>
</feature>
<comment type="subcellular location">
    <subcellularLocation>
        <location evidence="1">Membrane</location>
        <topology evidence="1">Multi-pass membrane protein</topology>
    </subcellularLocation>
</comment>
<evidence type="ECO:0000256" key="3">
    <source>
        <dbReference type="ARBA" id="ARBA00022989"/>
    </source>
</evidence>
<feature type="transmembrane region" description="Helical" evidence="6">
    <location>
        <begin position="216"/>
        <end position="236"/>
    </location>
</feature>
<evidence type="ECO:0000256" key="6">
    <source>
        <dbReference type="SAM" id="Phobius"/>
    </source>
</evidence>
<gene>
    <name evidence="7" type="ORF">NKR19_g1604</name>
</gene>
<comment type="caution">
    <text evidence="7">The sequence shown here is derived from an EMBL/GenBank/DDBJ whole genome shotgun (WGS) entry which is preliminary data.</text>
</comment>
<dbReference type="PANTHER" id="PTHR11785">
    <property type="entry name" value="AMINO ACID TRANSPORTER"/>
    <property type="match status" value="1"/>
</dbReference>
<dbReference type="AlphaFoldDB" id="A0AA38VSW5"/>
<keyword evidence="2 6" id="KW-0812">Transmembrane</keyword>
<dbReference type="InterPro" id="IPR050598">
    <property type="entry name" value="AminoAcid_Transporter"/>
</dbReference>
<evidence type="ECO:0000313" key="7">
    <source>
        <dbReference type="EMBL" id="KAJ9162047.1"/>
    </source>
</evidence>
<dbReference type="EMBL" id="JANBVN010000015">
    <property type="protein sequence ID" value="KAJ9162047.1"/>
    <property type="molecule type" value="Genomic_DNA"/>
</dbReference>
<evidence type="ECO:0000256" key="4">
    <source>
        <dbReference type="ARBA" id="ARBA00023136"/>
    </source>
</evidence>
<feature type="transmembrane region" description="Helical" evidence="6">
    <location>
        <begin position="310"/>
        <end position="333"/>
    </location>
</feature>
<feature type="transmembrane region" description="Helical" evidence="6">
    <location>
        <begin position="538"/>
        <end position="560"/>
    </location>
</feature>
<dbReference type="GO" id="GO:0015179">
    <property type="term" value="F:L-amino acid transmembrane transporter activity"/>
    <property type="evidence" value="ECO:0007669"/>
    <property type="project" value="TreeGrafter"/>
</dbReference>
<evidence type="ECO:0000256" key="5">
    <source>
        <dbReference type="SAM" id="MobiDB-lite"/>
    </source>
</evidence>
<evidence type="ECO:0000256" key="1">
    <source>
        <dbReference type="ARBA" id="ARBA00004141"/>
    </source>
</evidence>
<feature type="transmembrane region" description="Helical" evidence="6">
    <location>
        <begin position="368"/>
        <end position="389"/>
    </location>
</feature>
<feature type="transmembrane region" description="Helical" evidence="6">
    <location>
        <begin position="446"/>
        <end position="466"/>
    </location>
</feature>
<feature type="transmembrane region" description="Helical" evidence="6">
    <location>
        <begin position="83"/>
        <end position="103"/>
    </location>
</feature>
<feature type="transmembrane region" description="Helical" evidence="6">
    <location>
        <begin position="572"/>
        <end position="593"/>
    </location>
</feature>
<dbReference type="Pfam" id="PF13520">
    <property type="entry name" value="AA_permease_2"/>
    <property type="match status" value="1"/>
</dbReference>
<feature type="transmembrane region" description="Helical" evidence="6">
    <location>
        <begin position="478"/>
        <end position="498"/>
    </location>
</feature>
<dbReference type="GO" id="GO:0016020">
    <property type="term" value="C:membrane"/>
    <property type="evidence" value="ECO:0007669"/>
    <property type="project" value="UniProtKB-SubCell"/>
</dbReference>
<evidence type="ECO:0000313" key="8">
    <source>
        <dbReference type="Proteomes" id="UP001174691"/>
    </source>
</evidence>
<feature type="region of interest" description="Disordered" evidence="5">
    <location>
        <begin position="619"/>
        <end position="641"/>
    </location>
</feature>
<dbReference type="PANTHER" id="PTHR11785:SF382">
    <property type="entry name" value="LOW-AFFINITY METHIONINE PERMEASE"/>
    <property type="match status" value="1"/>
</dbReference>
<dbReference type="Proteomes" id="UP001174691">
    <property type="component" value="Unassembled WGS sequence"/>
</dbReference>
<feature type="transmembrane region" description="Helical" evidence="6">
    <location>
        <begin position="146"/>
        <end position="175"/>
    </location>
</feature>
<sequence>MTADFHFYEDDDPAAPHLAPAEPTLLDEIIEDTTDPNRIVTKAPAEHFRLGLLDVACLVINRMIGTGIFNSPQTVMRGTRSTAISLLFWFLGICYGLSGAHVYTEFALNVPRYVIDGVEQSVPRSGGDMHYLQYVFRRPRYKKDTVVLMGCLFGISFICIGNMAGNSIICALRLLQAANPGAPVDSFSNGAIRGIAILIAVLACFIHTVSRRGGILLNNVFALIKVGILLLIIATACAVSRGGLHKAADGTAVPNVFAANTGPDVAFANRSLEGNGYASAFLSIIFAFSGFDQPNYVLGEIRRPRRTFPLAMFIGVSTVSLLYMAVNLCYMVVVPADDQINGNVAQQFFNLTFGVLDSDPNNHTAERVLNAFLAISSLGNIIVMTYTAARMKQEIAKQGFLPWPKFFASNKDFSLGRFLRWLEGSWPRVSKIIFLSPEQHTERTPVGALVLHFLSCLVLIFATYKLPAENAYYVLSSSFAYLFPSWFGFFLALGILVLRFRGPPVTDPVATRHHPGPRGQGRVEATWATMTKGTVNPYASVAAATVYLLGNAYPVVASWIPSTQLDLPVSWFVVPVIGWAVLGLGGLWFLGFLGRAAVRTRRRNETFVLKRFPEFEWADGGGGGRDSQQHGDESGKPKTGGGLVLAHETVVLSWEGAEMEHLEQLADLATEGGRPYPTTRRAMAPADEFAGTDFG</sequence>
<dbReference type="Gene3D" id="1.20.1740.10">
    <property type="entry name" value="Amino acid/polyamine transporter I"/>
    <property type="match status" value="1"/>
</dbReference>
<dbReference type="InterPro" id="IPR002293">
    <property type="entry name" value="AA/rel_permease1"/>
</dbReference>
<name>A0AA38VSW5_9PEZI</name>
<keyword evidence="8" id="KW-1185">Reference proteome</keyword>
<keyword evidence="4 6" id="KW-0472">Membrane</keyword>
<accession>A0AA38VSW5</accession>
<evidence type="ECO:0000256" key="2">
    <source>
        <dbReference type="ARBA" id="ARBA00022692"/>
    </source>
</evidence>
<keyword evidence="3 6" id="KW-1133">Transmembrane helix</keyword>
<protein>
    <submittedName>
        <fullName evidence="7">High-affinity methionine permease</fullName>
    </submittedName>
</protein>